<dbReference type="RefSeq" id="WP_271715487.1">
    <property type="nucleotide sequence ID" value="NZ_AP024169.1"/>
</dbReference>
<dbReference type="PANTHER" id="PTHR22777">
    <property type="entry name" value="HEMOLYSIN-RELATED"/>
    <property type="match status" value="1"/>
</dbReference>
<feature type="transmembrane region" description="Helical" evidence="11">
    <location>
        <begin position="123"/>
        <end position="145"/>
    </location>
</feature>
<evidence type="ECO:0000259" key="12">
    <source>
        <dbReference type="PROSITE" id="PS51371"/>
    </source>
</evidence>
<dbReference type="InterPro" id="IPR046342">
    <property type="entry name" value="CBS_dom_sf"/>
</dbReference>
<evidence type="ECO:0000313" key="14">
    <source>
        <dbReference type="EMBL" id="BCN30253.1"/>
    </source>
</evidence>
<dbReference type="Proteomes" id="UP000595897">
    <property type="component" value="Chromosome"/>
</dbReference>
<evidence type="ECO:0000256" key="10">
    <source>
        <dbReference type="PROSITE-ProRule" id="PRU01193"/>
    </source>
</evidence>
<dbReference type="PROSITE" id="PS51371">
    <property type="entry name" value="CBS"/>
    <property type="match status" value="2"/>
</dbReference>
<dbReference type="SMART" id="SM01091">
    <property type="entry name" value="CorC_HlyC"/>
    <property type="match status" value="1"/>
</dbReference>
<keyword evidence="3" id="KW-1003">Cell membrane</keyword>
<feature type="domain" description="CBS" evidence="12">
    <location>
        <begin position="272"/>
        <end position="329"/>
    </location>
</feature>
<dbReference type="SUPFAM" id="SSF54631">
    <property type="entry name" value="CBS-domain pair"/>
    <property type="match status" value="1"/>
</dbReference>
<keyword evidence="4 10" id="KW-0812">Transmembrane</keyword>
<dbReference type="EMBL" id="AP024169">
    <property type="protein sequence ID" value="BCN30253.1"/>
    <property type="molecule type" value="Genomic_DNA"/>
</dbReference>
<dbReference type="InterPro" id="IPR044751">
    <property type="entry name" value="Ion_transp-like_CBS"/>
</dbReference>
<dbReference type="InterPro" id="IPR005170">
    <property type="entry name" value="Transptr-assoc_dom"/>
</dbReference>
<evidence type="ECO:0000256" key="6">
    <source>
        <dbReference type="ARBA" id="ARBA00022989"/>
    </source>
</evidence>
<gene>
    <name evidence="14" type="ORF">bsdtb5_15480</name>
</gene>
<dbReference type="Pfam" id="PF01595">
    <property type="entry name" value="CNNM"/>
    <property type="match status" value="1"/>
</dbReference>
<evidence type="ECO:0000256" key="2">
    <source>
        <dbReference type="ARBA" id="ARBA00006337"/>
    </source>
</evidence>
<dbReference type="InterPro" id="IPR016169">
    <property type="entry name" value="FAD-bd_PCMH_sub2"/>
</dbReference>
<comment type="similarity">
    <text evidence="2">Belongs to the UPF0053 family.</text>
</comment>
<feature type="transmembrane region" description="Helical" evidence="11">
    <location>
        <begin position="91"/>
        <end position="111"/>
    </location>
</feature>
<evidence type="ECO:0000256" key="8">
    <source>
        <dbReference type="ARBA" id="ARBA00023136"/>
    </source>
</evidence>
<evidence type="ECO:0000256" key="5">
    <source>
        <dbReference type="ARBA" id="ARBA00022737"/>
    </source>
</evidence>
<keyword evidence="15" id="KW-1185">Reference proteome</keyword>
<accession>A0A7R7EK56</accession>
<dbReference type="InterPro" id="IPR036318">
    <property type="entry name" value="FAD-bd_PCMH-like_sf"/>
</dbReference>
<proteinExistence type="inferred from homology"/>
<dbReference type="GO" id="GO:0050660">
    <property type="term" value="F:flavin adenine dinucleotide binding"/>
    <property type="evidence" value="ECO:0007669"/>
    <property type="project" value="InterPro"/>
</dbReference>
<dbReference type="AlphaFoldDB" id="A0A7R7EK56"/>
<dbReference type="FunFam" id="3.10.580.10:FF:000002">
    <property type="entry name" value="Magnesium/cobalt efflux protein CorC"/>
    <property type="match status" value="1"/>
</dbReference>
<dbReference type="PANTHER" id="PTHR22777:SF32">
    <property type="entry name" value="UPF0053 INNER MEMBRANE PROTEIN YFJD"/>
    <property type="match status" value="1"/>
</dbReference>
<evidence type="ECO:0000256" key="9">
    <source>
        <dbReference type="PROSITE-ProRule" id="PRU00703"/>
    </source>
</evidence>
<evidence type="ECO:0000256" key="4">
    <source>
        <dbReference type="ARBA" id="ARBA00022692"/>
    </source>
</evidence>
<feature type="transmembrane region" description="Helical" evidence="11">
    <location>
        <begin position="61"/>
        <end position="79"/>
    </location>
</feature>
<dbReference type="GO" id="GO:0005886">
    <property type="term" value="C:plasma membrane"/>
    <property type="evidence" value="ECO:0007669"/>
    <property type="project" value="UniProtKB-SubCell"/>
</dbReference>
<dbReference type="SUPFAM" id="SSF56176">
    <property type="entry name" value="FAD-binding/transporter-associated domain-like"/>
    <property type="match status" value="1"/>
</dbReference>
<dbReference type="PROSITE" id="PS51846">
    <property type="entry name" value="CNNM"/>
    <property type="match status" value="1"/>
</dbReference>
<evidence type="ECO:0000259" key="13">
    <source>
        <dbReference type="PROSITE" id="PS51846"/>
    </source>
</evidence>
<reference evidence="14 15" key="1">
    <citation type="submission" date="2020-11" db="EMBL/GenBank/DDBJ databases">
        <title>Draft genome sequencing of a Lachnospiraceae strain isolated from anoxic soil subjected to BSD treatment.</title>
        <authorList>
            <person name="Uek A."/>
            <person name="Tonouchi A."/>
        </authorList>
    </citation>
    <scope>NUCLEOTIDE SEQUENCE [LARGE SCALE GENOMIC DNA]</scope>
    <source>
        <strain evidence="14 15">TB5</strain>
    </source>
</reference>
<keyword evidence="6 10" id="KW-1133">Transmembrane helix</keyword>
<feature type="domain" description="CNNM transmembrane" evidence="13">
    <location>
        <begin position="1"/>
        <end position="189"/>
    </location>
</feature>
<dbReference type="InterPro" id="IPR000644">
    <property type="entry name" value="CBS_dom"/>
</dbReference>
<dbReference type="Gene3D" id="3.30.465.10">
    <property type="match status" value="1"/>
</dbReference>
<keyword evidence="8 10" id="KW-0472">Membrane</keyword>
<feature type="domain" description="CBS" evidence="12">
    <location>
        <begin position="208"/>
        <end position="267"/>
    </location>
</feature>
<evidence type="ECO:0000256" key="3">
    <source>
        <dbReference type="ARBA" id="ARBA00022475"/>
    </source>
</evidence>
<dbReference type="InterPro" id="IPR002550">
    <property type="entry name" value="CNNM"/>
</dbReference>
<dbReference type="CDD" id="cd04590">
    <property type="entry name" value="CBS_pair_CorC_HlyC_assoc"/>
    <property type="match status" value="1"/>
</dbReference>
<evidence type="ECO:0000256" key="7">
    <source>
        <dbReference type="ARBA" id="ARBA00023122"/>
    </source>
</evidence>
<dbReference type="Gene3D" id="3.10.580.10">
    <property type="entry name" value="CBS-domain"/>
    <property type="match status" value="1"/>
</dbReference>
<keyword evidence="5" id="KW-0677">Repeat</keyword>
<evidence type="ECO:0000256" key="11">
    <source>
        <dbReference type="SAM" id="Phobius"/>
    </source>
</evidence>
<evidence type="ECO:0000256" key="1">
    <source>
        <dbReference type="ARBA" id="ARBA00004651"/>
    </source>
</evidence>
<dbReference type="Pfam" id="PF00571">
    <property type="entry name" value="CBS"/>
    <property type="match status" value="2"/>
</dbReference>
<dbReference type="KEGG" id="ahb:bsdtb5_15480"/>
<feature type="transmembrane region" description="Helical" evidence="11">
    <location>
        <begin position="6"/>
        <end position="29"/>
    </location>
</feature>
<evidence type="ECO:0000313" key="15">
    <source>
        <dbReference type="Proteomes" id="UP000595897"/>
    </source>
</evidence>
<organism evidence="14 15">
    <name type="scientific">Anaeromicropila herbilytica</name>
    <dbReference type="NCBI Taxonomy" id="2785025"/>
    <lineage>
        <taxon>Bacteria</taxon>
        <taxon>Bacillati</taxon>
        <taxon>Bacillota</taxon>
        <taxon>Clostridia</taxon>
        <taxon>Lachnospirales</taxon>
        <taxon>Lachnospiraceae</taxon>
        <taxon>Anaeromicropila</taxon>
    </lineage>
</organism>
<comment type="subcellular location">
    <subcellularLocation>
        <location evidence="1">Cell membrane</location>
        <topology evidence="1">Multi-pass membrane protein</topology>
    </subcellularLocation>
</comment>
<dbReference type="Pfam" id="PF03471">
    <property type="entry name" value="CorC_HlyC"/>
    <property type="match status" value="1"/>
</dbReference>
<keyword evidence="7 9" id="KW-0129">CBS domain</keyword>
<name>A0A7R7EK56_9FIRM</name>
<sequence length="427" mass="48317">MDPSEVTQLFILFILILLSAFFSSAETAFKVVNKLRIRTLADEDIKGSHKVIKLIEEPEKMLSAILIGKNIVILTAATITTRLTLNHFHSIGVGIATGILTIVLLIFGETIPKTITNIYAEKLALTYGGFIALITLILTPIIFIVDKISNGILKIFGINAKSKLNSITESELRTIVEFSHEEGVIESEERKMITNVVDFGDSLAKDLMVPRINMEFANIDFTYDELVAAFEIEKYSRLPVYKETKDNIVGIINLKDIFFYHNKKEDFHIESIMRKPYFTYEFKKTSELLVEMRRGSMAMAIVLDEYGATAGLITLEDLLEEIVGDIKDEYDEDEEESIQCISENEYIAEGNTRLYEINEVIGLNLESDEYDSIAGHIITLLEHLPVEGESVTDKNITYTVDSLEKNRIEKVHIVLHDSVEVINEEDD</sequence>
<protein>
    <submittedName>
        <fullName evidence="14">Membrane protein</fullName>
    </submittedName>
</protein>